<dbReference type="InterPro" id="IPR000073">
    <property type="entry name" value="AB_hydrolase_1"/>
</dbReference>
<proteinExistence type="predicted"/>
<dbReference type="PANTHER" id="PTHR43798:SF33">
    <property type="entry name" value="HYDROLASE, PUTATIVE (AFU_ORTHOLOGUE AFUA_2G14860)-RELATED"/>
    <property type="match status" value="1"/>
</dbReference>
<protein>
    <submittedName>
        <fullName evidence="2">Hydrolase signal peptide protein</fullName>
    </submittedName>
</protein>
<organism evidence="2 3">
    <name type="scientific">Lentzea cavernae</name>
    <dbReference type="NCBI Taxonomy" id="2020703"/>
    <lineage>
        <taxon>Bacteria</taxon>
        <taxon>Bacillati</taxon>
        <taxon>Actinomycetota</taxon>
        <taxon>Actinomycetes</taxon>
        <taxon>Pseudonocardiales</taxon>
        <taxon>Pseudonocardiaceae</taxon>
        <taxon>Lentzea</taxon>
    </lineage>
</organism>
<evidence type="ECO:0000313" key="3">
    <source>
        <dbReference type="Proteomes" id="UP000605568"/>
    </source>
</evidence>
<dbReference type="Pfam" id="PF12697">
    <property type="entry name" value="Abhydrolase_6"/>
    <property type="match status" value="1"/>
</dbReference>
<dbReference type="InterPro" id="IPR050266">
    <property type="entry name" value="AB_hydrolase_sf"/>
</dbReference>
<evidence type="ECO:0000259" key="1">
    <source>
        <dbReference type="Pfam" id="PF12697"/>
    </source>
</evidence>
<feature type="domain" description="AB hydrolase-1" evidence="1">
    <location>
        <begin position="26"/>
        <end position="269"/>
    </location>
</feature>
<dbReference type="EMBL" id="BNAR01000005">
    <property type="protein sequence ID" value="GHH43313.1"/>
    <property type="molecule type" value="Genomic_DNA"/>
</dbReference>
<sequence>MPTFTTNDDVTLTYQDSGGPGGGVPLVMLHGWGQTQAMFHHQLGGLGDRRVITFDQRGHGLSGKPHHGYRIARLAQDFVQLLDHLGLDQVDALGWSMGASVLWSHIDNHGTSRLRRLVVVDQPAAVAAVPWMSAAEQTESGAIFDVGGLLALNGDLHGPDGATVREAFVRSMFSGDTAPEVWEFVANEITATPAYAAVPLLFDHCAQDWRDVLPRIDVPALVLGCDGSHVSPDSQRYIADRIPGAELHVFPTTEASSHFVFLENPAAFNTVLDKFLS</sequence>
<dbReference type="Gene3D" id="3.40.50.1820">
    <property type="entry name" value="alpha/beta hydrolase"/>
    <property type="match status" value="1"/>
</dbReference>
<gene>
    <name evidence="2" type="ORF">GCM10017774_41080</name>
</gene>
<dbReference type="InterPro" id="IPR029058">
    <property type="entry name" value="AB_hydrolase_fold"/>
</dbReference>
<keyword evidence="3" id="KW-1185">Reference proteome</keyword>
<reference evidence="3" key="1">
    <citation type="journal article" date="2019" name="Int. J. Syst. Evol. Microbiol.">
        <title>The Global Catalogue of Microorganisms (GCM) 10K type strain sequencing project: providing services to taxonomists for standard genome sequencing and annotation.</title>
        <authorList>
            <consortium name="The Broad Institute Genomics Platform"/>
            <consortium name="The Broad Institute Genome Sequencing Center for Infectious Disease"/>
            <person name="Wu L."/>
            <person name="Ma J."/>
        </authorList>
    </citation>
    <scope>NUCLEOTIDE SEQUENCE [LARGE SCALE GENOMIC DNA]</scope>
    <source>
        <strain evidence="3">CGMCC 4.7367</strain>
    </source>
</reference>
<dbReference type="PANTHER" id="PTHR43798">
    <property type="entry name" value="MONOACYLGLYCEROL LIPASE"/>
    <property type="match status" value="1"/>
</dbReference>
<comment type="caution">
    <text evidence="2">The sequence shown here is derived from an EMBL/GenBank/DDBJ whole genome shotgun (WGS) entry which is preliminary data.</text>
</comment>
<dbReference type="GO" id="GO:0016787">
    <property type="term" value="F:hydrolase activity"/>
    <property type="evidence" value="ECO:0007669"/>
    <property type="project" value="UniProtKB-KW"/>
</dbReference>
<dbReference type="RefSeq" id="WP_191299716.1">
    <property type="nucleotide sequence ID" value="NZ_BNAR01000005.1"/>
</dbReference>
<accession>A0ABQ3MM23</accession>
<dbReference type="SUPFAM" id="SSF53474">
    <property type="entry name" value="alpha/beta-Hydrolases"/>
    <property type="match status" value="1"/>
</dbReference>
<dbReference type="Proteomes" id="UP000605568">
    <property type="component" value="Unassembled WGS sequence"/>
</dbReference>
<keyword evidence="2" id="KW-0378">Hydrolase</keyword>
<name>A0ABQ3MM23_9PSEU</name>
<evidence type="ECO:0000313" key="2">
    <source>
        <dbReference type="EMBL" id="GHH43313.1"/>
    </source>
</evidence>